<accession>A0A1Q2M714</accession>
<keyword evidence="4 5" id="KW-0694">RNA-binding</keyword>
<organism evidence="7 8">
    <name type="scientific">Microbulbifer agarilyticus</name>
    <dbReference type="NCBI Taxonomy" id="260552"/>
    <lineage>
        <taxon>Bacteria</taxon>
        <taxon>Pseudomonadati</taxon>
        <taxon>Pseudomonadota</taxon>
        <taxon>Gammaproteobacteria</taxon>
        <taxon>Cellvibrionales</taxon>
        <taxon>Microbulbiferaceae</taxon>
        <taxon>Microbulbifer</taxon>
    </lineage>
</organism>
<feature type="region of interest" description="Disordered" evidence="6">
    <location>
        <begin position="1"/>
        <end position="24"/>
    </location>
</feature>
<dbReference type="GO" id="GO:1902626">
    <property type="term" value="P:assembly of large subunit precursor of preribosome"/>
    <property type="evidence" value="ECO:0007669"/>
    <property type="project" value="UniProtKB-UniRule"/>
</dbReference>
<evidence type="ECO:0000313" key="8">
    <source>
        <dbReference type="Proteomes" id="UP000188219"/>
    </source>
</evidence>
<sequence>MHNSDDFDSHDEFDEDLPKSKTQLKQEMHELQTLGKQLTELNAAKLAEVPMDAELTDAIDTMHRIKSREARRRQLQFIGKLMRNADVEAIRAVLEKHKEQDHQHLRFDRMAEDWRQRLLEQGKDAQSAFFDAYPSVDHQQLRALIRESNKEIANKKAPTNQRKLFRYLRDFFMQND</sequence>
<evidence type="ECO:0000256" key="2">
    <source>
        <dbReference type="ARBA" id="ARBA00022517"/>
    </source>
</evidence>
<comment type="function">
    <text evidence="5">Member of a network of 50S ribosomal subunit biogenesis factors which assembles along the 30S-50S interface, preventing incorrect 23S rRNA structures from forming. Promotes peptidyl transferase center (PTC) maturation.</text>
</comment>
<protein>
    <recommendedName>
        <fullName evidence="5">Dual-action ribosomal maturation protein DarP</fullName>
    </recommendedName>
    <alternativeName>
        <fullName evidence="5">Large ribosomal subunit assembly factor DarP</fullName>
    </alternativeName>
</protein>
<dbReference type="OrthoDB" id="5293604at2"/>
<dbReference type="GO" id="GO:0019843">
    <property type="term" value="F:rRNA binding"/>
    <property type="evidence" value="ECO:0007669"/>
    <property type="project" value="UniProtKB-UniRule"/>
</dbReference>
<dbReference type="Pfam" id="PF04751">
    <property type="entry name" value="DarP"/>
    <property type="match status" value="1"/>
</dbReference>
<dbReference type="SUPFAM" id="SSF158710">
    <property type="entry name" value="PSPTO4464-like"/>
    <property type="match status" value="1"/>
</dbReference>
<evidence type="ECO:0000256" key="1">
    <source>
        <dbReference type="ARBA" id="ARBA00022490"/>
    </source>
</evidence>
<dbReference type="HAMAP" id="MF_00765">
    <property type="entry name" value="DarP"/>
    <property type="match status" value="1"/>
</dbReference>
<dbReference type="EMBL" id="CP019650">
    <property type="protein sequence ID" value="AQQ68535.1"/>
    <property type="molecule type" value="Genomic_DNA"/>
</dbReference>
<dbReference type="InterPro" id="IPR006839">
    <property type="entry name" value="DarP"/>
</dbReference>
<evidence type="ECO:0000256" key="6">
    <source>
        <dbReference type="SAM" id="MobiDB-lite"/>
    </source>
</evidence>
<dbReference type="STRING" id="260552.Mag101_13510"/>
<comment type="similarity">
    <text evidence="5">Belongs to the DarP family.</text>
</comment>
<name>A0A1Q2M714_9GAMM</name>
<evidence type="ECO:0000256" key="4">
    <source>
        <dbReference type="ARBA" id="ARBA00022884"/>
    </source>
</evidence>
<dbReference type="AlphaFoldDB" id="A0A1Q2M714"/>
<dbReference type="eggNOG" id="COG3028">
    <property type="taxonomic scope" value="Bacteria"/>
</dbReference>
<evidence type="ECO:0000313" key="7">
    <source>
        <dbReference type="EMBL" id="AQQ68535.1"/>
    </source>
</evidence>
<dbReference type="PIRSF" id="PIRSF016183">
    <property type="entry name" value="UCP016183"/>
    <property type="match status" value="1"/>
</dbReference>
<evidence type="ECO:0000256" key="5">
    <source>
        <dbReference type="HAMAP-Rule" id="MF_00765"/>
    </source>
</evidence>
<dbReference type="Gene3D" id="1.10.60.30">
    <property type="entry name" value="PSPTO4464-like domains"/>
    <property type="match status" value="2"/>
</dbReference>
<dbReference type="KEGG" id="maga:Mag101_13510"/>
<dbReference type="CDD" id="cd16331">
    <property type="entry name" value="YjgA-like"/>
    <property type="match status" value="1"/>
</dbReference>
<dbReference type="PANTHER" id="PTHR38101">
    <property type="entry name" value="UPF0307 PROTEIN YJGA"/>
    <property type="match status" value="1"/>
</dbReference>
<dbReference type="PANTHER" id="PTHR38101:SF1">
    <property type="entry name" value="UPF0307 PROTEIN YJGA"/>
    <property type="match status" value="1"/>
</dbReference>
<dbReference type="RefSeq" id="WP_077406003.1">
    <property type="nucleotide sequence ID" value="NZ_CP019650.1"/>
</dbReference>
<dbReference type="GO" id="GO:0043022">
    <property type="term" value="F:ribosome binding"/>
    <property type="evidence" value="ECO:0007669"/>
    <property type="project" value="UniProtKB-UniRule"/>
</dbReference>
<comment type="subcellular location">
    <subcellularLocation>
        <location evidence="5">Cytoplasm</location>
    </subcellularLocation>
    <text evidence="5">Associates with late stage pre-50S ribosomal subunits.</text>
</comment>
<keyword evidence="2 5" id="KW-0690">Ribosome biogenesis</keyword>
<gene>
    <name evidence="5" type="primary">darP</name>
    <name evidence="7" type="ORF">Mag101_13510</name>
</gene>
<dbReference type="NCBIfam" id="NF003593">
    <property type="entry name" value="PRK05255.1-1"/>
    <property type="match status" value="1"/>
</dbReference>
<keyword evidence="1 5" id="KW-0963">Cytoplasm</keyword>
<dbReference type="Proteomes" id="UP000188219">
    <property type="component" value="Chromosome"/>
</dbReference>
<dbReference type="GO" id="GO:0005829">
    <property type="term" value="C:cytosol"/>
    <property type="evidence" value="ECO:0007669"/>
    <property type="project" value="TreeGrafter"/>
</dbReference>
<dbReference type="InterPro" id="IPR023153">
    <property type="entry name" value="DarP_sf"/>
</dbReference>
<reference evidence="7" key="1">
    <citation type="submission" date="2017-02" db="EMBL/GenBank/DDBJ databases">
        <title>Genome of Microbulbifer agarilyticus GP101.</title>
        <authorList>
            <person name="Jung J."/>
            <person name="Bae S.S."/>
            <person name="Baek K."/>
        </authorList>
    </citation>
    <scope>NUCLEOTIDE SEQUENCE [LARGE SCALE GENOMIC DNA]</scope>
    <source>
        <strain evidence="7">GP101</strain>
    </source>
</reference>
<evidence type="ECO:0000256" key="3">
    <source>
        <dbReference type="ARBA" id="ARBA00022730"/>
    </source>
</evidence>
<keyword evidence="3 5" id="KW-0699">rRNA-binding</keyword>
<keyword evidence="8" id="KW-1185">Reference proteome</keyword>
<proteinExistence type="inferred from homology"/>